<comment type="similarity">
    <text evidence="1">Belongs to the DNA mismatch repair MutS family.</text>
</comment>
<protein>
    <submittedName>
        <fullName evidence="7">MutS protein msh5</fullName>
    </submittedName>
</protein>
<keyword evidence="8" id="KW-1185">Reference proteome</keyword>
<dbReference type="Pfam" id="PF00488">
    <property type="entry name" value="MutS_V"/>
    <property type="match status" value="1"/>
</dbReference>
<dbReference type="Proteomes" id="UP001470230">
    <property type="component" value="Unassembled WGS sequence"/>
</dbReference>
<accession>A0ABR2IDJ6</accession>
<dbReference type="InterPro" id="IPR007696">
    <property type="entry name" value="DNA_mismatch_repair_MutS_core"/>
</dbReference>
<dbReference type="Pfam" id="PF05192">
    <property type="entry name" value="MutS_III"/>
    <property type="match status" value="1"/>
</dbReference>
<dbReference type="SUPFAM" id="SSF52540">
    <property type="entry name" value="P-loop containing nucleoside triphosphate hydrolases"/>
    <property type="match status" value="1"/>
</dbReference>
<sequence>MDQGEDHVKLCSFCWKSNALGVVRYDPAFGVFEIGSFDPSHFQTLLDKILFLYKITDILIPFNTDKEIVGIFEKQDDVNIRFCKNTDFSFSSGLDALNSMIFLVPQEDRENVKRSISSGIIDISSKAVIGAISAIYIFMTKKHHDDDQDDDEKTENTKMQNDSNYNFYLDDDLENNPQGKCNDEVIIDLDNQFGSSIESKNSYYESKIEKNDERSANSNSCKFYVSTFKILEISHGLYLPRSAADELQIITYDQHPSIHNSSMRSKDGLSLFSLFNRCSTLMGKIRLRSWFLKTLDSIDQINARLDIIECFVSDNMHPYVNEIISKLHTLPEICHLLVRLQRESMTQTHWQRFYKGLTQSASLCQLIESFALPVFENNKQLFGVLNSETAMKFNLIANEIETTIDLKSHSVYVRDDYDQQLFKMRENYSKLDSLLTDVAKKLMDGLPSHCAVSELSVVYVPQQGFLTTILKSSSLTKQDLPPGYSFIFSTDTHYYCKNAAMNDLDGKLGDIYTNILAREIRIIVTLSDKIMTIGSLISQVWDSIGILDAFCSLSIVAVESHYVRPVISLTSNDLLIKNGRHPILEKCSDHLVPNSTENRENECPIHIITGPNSSGKSIYLKQVALIIYLSHIGSFVPADEAIIPFTDYLFCFFQTSNSLSNQPFTSSFINETKKVAEAVQKSTKRSIIILDEFGKTSNYLDGASLLCGIVRYLIKRGEDCPKVFISTHFHNVLKPPFLQPQMFIPCLMNVKFVHIERNSNIDDDNQKNDAIVFLYQLIKGDIGKEASSLGLHCARKAGLPDDIVDRAEVIASCFEEGTPIQPNENCVNLHFEEKCKKALSLFFKFDCQKRNPRMLLKEIDDIIYSDDL</sequence>
<dbReference type="PANTHER" id="PTHR11361">
    <property type="entry name" value="DNA MISMATCH REPAIR PROTEIN MUTS FAMILY MEMBER"/>
    <property type="match status" value="1"/>
</dbReference>
<evidence type="ECO:0000256" key="4">
    <source>
        <dbReference type="ARBA" id="ARBA00023125"/>
    </source>
</evidence>
<keyword evidence="4" id="KW-0238">DNA-binding</keyword>
<dbReference type="Gene3D" id="3.40.50.300">
    <property type="entry name" value="P-loop containing nucleotide triphosphate hydrolases"/>
    <property type="match status" value="1"/>
</dbReference>
<dbReference type="SMART" id="SM00534">
    <property type="entry name" value="MUTSac"/>
    <property type="match status" value="1"/>
</dbReference>
<reference evidence="7 8" key="1">
    <citation type="submission" date="2024-04" db="EMBL/GenBank/DDBJ databases">
        <title>Tritrichomonas musculus Genome.</title>
        <authorList>
            <person name="Alves-Ferreira E."/>
            <person name="Grigg M."/>
            <person name="Lorenzi H."/>
            <person name="Galac M."/>
        </authorList>
    </citation>
    <scope>NUCLEOTIDE SEQUENCE [LARGE SCALE GENOMIC DNA]</scope>
    <source>
        <strain evidence="7 8">EAF2021</strain>
    </source>
</reference>
<evidence type="ECO:0000313" key="8">
    <source>
        <dbReference type="Proteomes" id="UP001470230"/>
    </source>
</evidence>
<organism evidence="7 8">
    <name type="scientific">Tritrichomonas musculus</name>
    <dbReference type="NCBI Taxonomy" id="1915356"/>
    <lineage>
        <taxon>Eukaryota</taxon>
        <taxon>Metamonada</taxon>
        <taxon>Parabasalia</taxon>
        <taxon>Tritrichomonadida</taxon>
        <taxon>Tritrichomonadidae</taxon>
        <taxon>Tritrichomonas</taxon>
    </lineage>
</organism>
<evidence type="ECO:0000256" key="1">
    <source>
        <dbReference type="ARBA" id="ARBA00006271"/>
    </source>
</evidence>
<evidence type="ECO:0000259" key="5">
    <source>
        <dbReference type="SMART" id="SM00533"/>
    </source>
</evidence>
<dbReference type="SMART" id="SM00533">
    <property type="entry name" value="MUTSd"/>
    <property type="match status" value="1"/>
</dbReference>
<dbReference type="SUPFAM" id="SSF48334">
    <property type="entry name" value="DNA repair protein MutS, domain III"/>
    <property type="match status" value="1"/>
</dbReference>
<feature type="domain" description="DNA mismatch repair protein MutS core" evidence="5">
    <location>
        <begin position="266"/>
        <end position="587"/>
    </location>
</feature>
<keyword evidence="3" id="KW-0067">ATP-binding</keyword>
<feature type="domain" description="DNA mismatch repair proteins mutS family" evidence="6">
    <location>
        <begin position="603"/>
        <end position="812"/>
    </location>
</feature>
<evidence type="ECO:0000256" key="2">
    <source>
        <dbReference type="ARBA" id="ARBA00022741"/>
    </source>
</evidence>
<evidence type="ECO:0000259" key="6">
    <source>
        <dbReference type="SMART" id="SM00534"/>
    </source>
</evidence>
<dbReference type="InterPro" id="IPR000432">
    <property type="entry name" value="DNA_mismatch_repair_MutS_C"/>
</dbReference>
<comment type="caution">
    <text evidence="7">The sequence shown here is derived from an EMBL/GenBank/DDBJ whole genome shotgun (WGS) entry which is preliminary data.</text>
</comment>
<gene>
    <name evidence="7" type="ORF">M9Y10_012613</name>
</gene>
<dbReference type="InterPro" id="IPR036187">
    <property type="entry name" value="DNA_mismatch_repair_MutS_sf"/>
</dbReference>
<dbReference type="PANTHER" id="PTHR11361:SF20">
    <property type="entry name" value="MUTS PROTEIN HOMOLOG 5"/>
    <property type="match status" value="1"/>
</dbReference>
<keyword evidence="2" id="KW-0547">Nucleotide-binding</keyword>
<dbReference type="InterPro" id="IPR045076">
    <property type="entry name" value="MutS"/>
</dbReference>
<proteinExistence type="inferred from homology"/>
<evidence type="ECO:0000256" key="3">
    <source>
        <dbReference type="ARBA" id="ARBA00022840"/>
    </source>
</evidence>
<dbReference type="InterPro" id="IPR027417">
    <property type="entry name" value="P-loop_NTPase"/>
</dbReference>
<evidence type="ECO:0000313" key="7">
    <source>
        <dbReference type="EMBL" id="KAK8860921.1"/>
    </source>
</evidence>
<dbReference type="Gene3D" id="1.10.1420.10">
    <property type="match status" value="1"/>
</dbReference>
<dbReference type="EMBL" id="JAPFFF010000018">
    <property type="protein sequence ID" value="KAK8860921.1"/>
    <property type="molecule type" value="Genomic_DNA"/>
</dbReference>
<name>A0ABR2IDJ6_9EUKA</name>